<evidence type="ECO:0000256" key="1">
    <source>
        <dbReference type="ARBA" id="ARBA00001971"/>
    </source>
</evidence>
<evidence type="ECO:0000256" key="2">
    <source>
        <dbReference type="ARBA" id="ARBA00010617"/>
    </source>
</evidence>
<dbReference type="OrthoDB" id="1470350at2759"/>
<dbReference type="GO" id="GO:0005506">
    <property type="term" value="F:iron ion binding"/>
    <property type="evidence" value="ECO:0007669"/>
    <property type="project" value="InterPro"/>
</dbReference>
<dbReference type="SUPFAM" id="SSF48264">
    <property type="entry name" value="Cytochrome P450"/>
    <property type="match status" value="1"/>
</dbReference>
<comment type="caution">
    <text evidence="9">The sequence shown here is derived from an EMBL/GenBank/DDBJ whole genome shotgun (WGS) entry which is preliminary data.</text>
</comment>
<dbReference type="PROSITE" id="PS00086">
    <property type="entry name" value="CYTOCHROME_P450"/>
    <property type="match status" value="1"/>
</dbReference>
<dbReference type="InterPro" id="IPR036396">
    <property type="entry name" value="Cyt_P450_sf"/>
</dbReference>
<evidence type="ECO:0000313" key="9">
    <source>
        <dbReference type="EMBL" id="KAG5169828.1"/>
    </source>
</evidence>
<evidence type="ECO:0000256" key="8">
    <source>
        <dbReference type="RuleBase" id="RU000461"/>
    </source>
</evidence>
<proteinExistence type="inferred from homology"/>
<sequence>MDRDHWTFGAGRRICPGLPAAERELWLAISRLLWAFDFQALPDEPISLEEYEGLSGRTPIPFRVRLVPRCEQVGKIVRSVEEMAL</sequence>
<dbReference type="InterPro" id="IPR050364">
    <property type="entry name" value="Cytochrome_P450_fung"/>
</dbReference>
<comment type="cofactor">
    <cofactor evidence="1">
        <name>heme</name>
        <dbReference type="ChEBI" id="CHEBI:30413"/>
    </cofactor>
</comment>
<dbReference type="Pfam" id="PF00067">
    <property type="entry name" value="p450"/>
    <property type="match status" value="1"/>
</dbReference>
<keyword evidence="3 8" id="KW-0349">Heme</keyword>
<dbReference type="GO" id="GO:0020037">
    <property type="term" value="F:heme binding"/>
    <property type="evidence" value="ECO:0007669"/>
    <property type="project" value="InterPro"/>
</dbReference>
<dbReference type="GO" id="GO:0004497">
    <property type="term" value="F:monooxygenase activity"/>
    <property type="evidence" value="ECO:0007669"/>
    <property type="project" value="UniProtKB-KW"/>
</dbReference>
<keyword evidence="5 8" id="KW-0560">Oxidoreductase</keyword>
<dbReference type="Gene3D" id="1.10.630.10">
    <property type="entry name" value="Cytochrome P450"/>
    <property type="match status" value="1"/>
</dbReference>
<evidence type="ECO:0000256" key="3">
    <source>
        <dbReference type="ARBA" id="ARBA00022617"/>
    </source>
</evidence>
<dbReference type="InterPro" id="IPR017972">
    <property type="entry name" value="Cyt_P450_CS"/>
</dbReference>
<evidence type="ECO:0000256" key="7">
    <source>
        <dbReference type="ARBA" id="ARBA00023033"/>
    </source>
</evidence>
<gene>
    <name evidence="9" type="ORF">JR316_004209</name>
</gene>
<dbReference type="EMBL" id="JAFIQS010000004">
    <property type="protein sequence ID" value="KAG5169828.1"/>
    <property type="molecule type" value="Genomic_DNA"/>
</dbReference>
<keyword evidence="4 8" id="KW-0479">Metal-binding</keyword>
<evidence type="ECO:0000256" key="5">
    <source>
        <dbReference type="ARBA" id="ARBA00023002"/>
    </source>
</evidence>
<comment type="similarity">
    <text evidence="2 8">Belongs to the cytochrome P450 family.</text>
</comment>
<organism evidence="9">
    <name type="scientific">Psilocybe cubensis</name>
    <name type="common">Psychedelic mushroom</name>
    <name type="synonym">Stropharia cubensis</name>
    <dbReference type="NCBI Taxonomy" id="181762"/>
    <lineage>
        <taxon>Eukaryota</taxon>
        <taxon>Fungi</taxon>
        <taxon>Dikarya</taxon>
        <taxon>Basidiomycota</taxon>
        <taxon>Agaricomycotina</taxon>
        <taxon>Agaricomycetes</taxon>
        <taxon>Agaricomycetidae</taxon>
        <taxon>Agaricales</taxon>
        <taxon>Agaricineae</taxon>
        <taxon>Strophariaceae</taxon>
        <taxon>Psilocybe</taxon>
    </lineage>
</organism>
<dbReference type="PANTHER" id="PTHR46300">
    <property type="entry name" value="P450, PUTATIVE (EUROFUNG)-RELATED-RELATED"/>
    <property type="match status" value="1"/>
</dbReference>
<dbReference type="AlphaFoldDB" id="A0A8H7Y268"/>
<keyword evidence="7 8" id="KW-0503">Monooxygenase</keyword>
<evidence type="ECO:0000256" key="4">
    <source>
        <dbReference type="ARBA" id="ARBA00022723"/>
    </source>
</evidence>
<protein>
    <recommendedName>
        <fullName evidence="10">Cytochrome P450</fullName>
    </recommendedName>
</protein>
<reference evidence="9" key="1">
    <citation type="submission" date="2021-02" db="EMBL/GenBank/DDBJ databases">
        <title>Psilocybe cubensis genome.</title>
        <authorList>
            <person name="Mckernan K.J."/>
            <person name="Crawford S."/>
            <person name="Trippe A."/>
            <person name="Kane L.T."/>
            <person name="Mclaughlin S."/>
        </authorList>
    </citation>
    <scope>NUCLEOTIDE SEQUENCE [LARGE SCALE GENOMIC DNA]</scope>
    <source>
        <strain evidence="9">MGC-MH-2018</strain>
    </source>
</reference>
<evidence type="ECO:0008006" key="10">
    <source>
        <dbReference type="Google" id="ProtNLM"/>
    </source>
</evidence>
<dbReference type="InterPro" id="IPR001128">
    <property type="entry name" value="Cyt_P450"/>
</dbReference>
<name>A0A8H7Y268_PSICU</name>
<dbReference type="GO" id="GO:0016705">
    <property type="term" value="F:oxidoreductase activity, acting on paired donors, with incorporation or reduction of molecular oxygen"/>
    <property type="evidence" value="ECO:0007669"/>
    <property type="project" value="InterPro"/>
</dbReference>
<accession>A0A8H7Y268</accession>
<evidence type="ECO:0000256" key="6">
    <source>
        <dbReference type="ARBA" id="ARBA00023004"/>
    </source>
</evidence>
<keyword evidence="6 8" id="KW-0408">Iron</keyword>